<dbReference type="InterPro" id="IPR013083">
    <property type="entry name" value="Znf_RING/FYVE/PHD"/>
</dbReference>
<keyword evidence="6" id="KW-1185">Reference proteome</keyword>
<evidence type="ECO:0000313" key="6">
    <source>
        <dbReference type="Proteomes" id="UP000735302"/>
    </source>
</evidence>
<dbReference type="InterPro" id="IPR001841">
    <property type="entry name" value="Znf_RING"/>
</dbReference>
<proteinExistence type="predicted"/>
<evidence type="ECO:0000256" key="2">
    <source>
        <dbReference type="ARBA" id="ARBA00022833"/>
    </source>
</evidence>
<sequence>AAPPQRITGVQESTRHPSDLEIHFDIDLRYRRFWSSCDRIRRRNRTCRTCLRNEHPVQHLNWPCGHLINCNDCVPLMHRCPCCYRTIERVILWSTP</sequence>
<evidence type="ECO:0000256" key="1">
    <source>
        <dbReference type="ARBA" id="ARBA00022771"/>
    </source>
</evidence>
<feature type="domain" description="RING-type" evidence="4">
    <location>
        <begin position="47"/>
        <end position="83"/>
    </location>
</feature>
<keyword evidence="1 3" id="KW-0479">Metal-binding</keyword>
<dbReference type="GO" id="GO:0008270">
    <property type="term" value="F:zinc ion binding"/>
    <property type="evidence" value="ECO:0007669"/>
    <property type="project" value="UniProtKB-KW"/>
</dbReference>
<protein>
    <submittedName>
        <fullName evidence="5">Baculoviral iap repeat-containing protein 3</fullName>
    </submittedName>
</protein>
<gene>
    <name evidence="5" type="ORF">PoB_007557200</name>
</gene>
<reference evidence="5 6" key="1">
    <citation type="journal article" date="2021" name="Elife">
        <title>Chloroplast acquisition without the gene transfer in kleptoplastic sea slugs, Plakobranchus ocellatus.</title>
        <authorList>
            <person name="Maeda T."/>
            <person name="Takahashi S."/>
            <person name="Yoshida T."/>
            <person name="Shimamura S."/>
            <person name="Takaki Y."/>
            <person name="Nagai Y."/>
            <person name="Toyoda A."/>
            <person name="Suzuki Y."/>
            <person name="Arimoto A."/>
            <person name="Ishii H."/>
            <person name="Satoh N."/>
            <person name="Nishiyama T."/>
            <person name="Hasebe M."/>
            <person name="Maruyama T."/>
            <person name="Minagawa J."/>
            <person name="Obokata J."/>
            <person name="Shigenobu S."/>
        </authorList>
    </citation>
    <scope>NUCLEOTIDE SEQUENCE [LARGE SCALE GENOMIC DNA]</scope>
</reference>
<dbReference type="AlphaFoldDB" id="A0AAV4DXK5"/>
<dbReference type="Pfam" id="PF13920">
    <property type="entry name" value="zf-C3HC4_3"/>
    <property type="match status" value="1"/>
</dbReference>
<organism evidence="5 6">
    <name type="scientific">Plakobranchus ocellatus</name>
    <dbReference type="NCBI Taxonomy" id="259542"/>
    <lineage>
        <taxon>Eukaryota</taxon>
        <taxon>Metazoa</taxon>
        <taxon>Spiralia</taxon>
        <taxon>Lophotrochozoa</taxon>
        <taxon>Mollusca</taxon>
        <taxon>Gastropoda</taxon>
        <taxon>Heterobranchia</taxon>
        <taxon>Euthyneura</taxon>
        <taxon>Panpulmonata</taxon>
        <taxon>Sacoglossa</taxon>
        <taxon>Placobranchoidea</taxon>
        <taxon>Plakobranchidae</taxon>
        <taxon>Plakobranchus</taxon>
    </lineage>
</organism>
<evidence type="ECO:0000259" key="4">
    <source>
        <dbReference type="PROSITE" id="PS50089"/>
    </source>
</evidence>
<keyword evidence="2" id="KW-0862">Zinc</keyword>
<accession>A0AAV4DXK5</accession>
<evidence type="ECO:0000256" key="3">
    <source>
        <dbReference type="PROSITE-ProRule" id="PRU00175"/>
    </source>
</evidence>
<evidence type="ECO:0000313" key="5">
    <source>
        <dbReference type="EMBL" id="GFO49067.1"/>
    </source>
</evidence>
<comment type="caution">
    <text evidence="5">The sequence shown here is derived from an EMBL/GenBank/DDBJ whole genome shotgun (WGS) entry which is preliminary data.</text>
</comment>
<dbReference type="Proteomes" id="UP000735302">
    <property type="component" value="Unassembled WGS sequence"/>
</dbReference>
<keyword evidence="1 3" id="KW-0863">Zinc-finger</keyword>
<feature type="non-terminal residue" evidence="5">
    <location>
        <position position="1"/>
    </location>
</feature>
<dbReference type="PROSITE" id="PS50089">
    <property type="entry name" value="ZF_RING_2"/>
    <property type="match status" value="1"/>
</dbReference>
<name>A0AAV4DXK5_9GAST</name>
<dbReference type="Gene3D" id="3.30.40.10">
    <property type="entry name" value="Zinc/RING finger domain, C3HC4 (zinc finger)"/>
    <property type="match status" value="1"/>
</dbReference>
<dbReference type="EMBL" id="BLXT01008457">
    <property type="protein sequence ID" value="GFO49067.1"/>
    <property type="molecule type" value="Genomic_DNA"/>
</dbReference>